<dbReference type="InterPro" id="IPR029058">
    <property type="entry name" value="AB_hydrolase_fold"/>
</dbReference>
<dbReference type="Proteomes" id="UP001213799">
    <property type="component" value="Unassembled WGS sequence"/>
</dbReference>
<evidence type="ECO:0000256" key="1">
    <source>
        <dbReference type="ARBA" id="ARBA00022801"/>
    </source>
</evidence>
<dbReference type="GO" id="GO:0052689">
    <property type="term" value="F:carboxylic ester hydrolase activity"/>
    <property type="evidence" value="ECO:0007669"/>
    <property type="project" value="UniProtKB-ARBA"/>
</dbReference>
<organism evidence="4 5">
    <name type="scientific">Penicillium hordei</name>
    <dbReference type="NCBI Taxonomy" id="40994"/>
    <lineage>
        <taxon>Eukaryota</taxon>
        <taxon>Fungi</taxon>
        <taxon>Dikarya</taxon>
        <taxon>Ascomycota</taxon>
        <taxon>Pezizomycotina</taxon>
        <taxon>Eurotiomycetes</taxon>
        <taxon>Eurotiomycetidae</taxon>
        <taxon>Eurotiales</taxon>
        <taxon>Aspergillaceae</taxon>
        <taxon>Penicillium</taxon>
    </lineage>
</organism>
<proteinExistence type="predicted"/>
<protein>
    <recommendedName>
        <fullName evidence="6">Cutinase</fullName>
    </recommendedName>
</protein>
<evidence type="ECO:0000256" key="2">
    <source>
        <dbReference type="ARBA" id="ARBA00023157"/>
    </source>
</evidence>
<dbReference type="SMART" id="SM01110">
    <property type="entry name" value="Cutinase"/>
    <property type="match status" value="1"/>
</dbReference>
<dbReference type="Pfam" id="PF01083">
    <property type="entry name" value="Cutinase"/>
    <property type="match status" value="1"/>
</dbReference>
<evidence type="ECO:0008006" key="6">
    <source>
        <dbReference type="Google" id="ProtNLM"/>
    </source>
</evidence>
<evidence type="ECO:0000313" key="5">
    <source>
        <dbReference type="Proteomes" id="UP001213799"/>
    </source>
</evidence>
<sequence length="211" mass="23147">MCGLLLTFGFLAVATATIDPDCTDGLYMIVARGSEEQAAASKNGLFPANSGSPGYLAQLIAARIKDSKVVGVEYPATLDDYIPSENEGANVMLRLANEYHAPCPDSKMALLGYSQICREYAQADASLVIAAVLFGDPTHIANTTYNRGTSVHNRILARTNNTVCREYSDRMASWCDKGDEFCDAGHVDGVHELYLQRYNSTMVKYVVERWR</sequence>
<gene>
    <name evidence="4" type="ORF">N7537_000533</name>
</gene>
<feature type="signal peptide" evidence="3">
    <location>
        <begin position="1"/>
        <end position="16"/>
    </location>
</feature>
<comment type="caution">
    <text evidence="4">The sequence shown here is derived from an EMBL/GenBank/DDBJ whole genome shotgun (WGS) entry which is preliminary data.</text>
</comment>
<dbReference type="PANTHER" id="PTHR33630">
    <property type="entry name" value="CUTINASE RV1984C-RELATED-RELATED"/>
    <property type="match status" value="1"/>
</dbReference>
<keyword evidence="1" id="KW-0378">Hydrolase</keyword>
<reference evidence="4" key="1">
    <citation type="journal article" date="2023" name="IMA Fungus">
        <title>Comparative genomic study of the Penicillium genus elucidates a diverse pangenome and 15 lateral gene transfer events.</title>
        <authorList>
            <person name="Petersen C."/>
            <person name="Sorensen T."/>
            <person name="Nielsen M.R."/>
            <person name="Sondergaard T.E."/>
            <person name="Sorensen J.L."/>
            <person name="Fitzpatrick D.A."/>
            <person name="Frisvad J.C."/>
            <person name="Nielsen K.L."/>
        </authorList>
    </citation>
    <scope>NUCLEOTIDE SEQUENCE</scope>
    <source>
        <strain evidence="4">IBT 12815</strain>
    </source>
</reference>
<reference evidence="4" key="2">
    <citation type="submission" date="2023-01" db="EMBL/GenBank/DDBJ databases">
        <authorList>
            <person name="Petersen C."/>
        </authorList>
    </citation>
    <scope>NUCLEOTIDE SEQUENCE</scope>
    <source>
        <strain evidence="4">IBT 12815</strain>
    </source>
</reference>
<dbReference type="SUPFAM" id="SSF53474">
    <property type="entry name" value="alpha/beta-Hydrolases"/>
    <property type="match status" value="1"/>
</dbReference>
<dbReference type="PANTHER" id="PTHR33630:SF9">
    <property type="entry name" value="CUTINASE 4"/>
    <property type="match status" value="1"/>
</dbReference>
<dbReference type="GeneID" id="81581833"/>
<keyword evidence="5" id="KW-1185">Reference proteome</keyword>
<dbReference type="GO" id="GO:0072330">
    <property type="term" value="P:monocarboxylic acid biosynthetic process"/>
    <property type="evidence" value="ECO:0007669"/>
    <property type="project" value="UniProtKB-ARBA"/>
</dbReference>
<evidence type="ECO:0000256" key="3">
    <source>
        <dbReference type="SAM" id="SignalP"/>
    </source>
</evidence>
<dbReference type="RefSeq" id="XP_056756586.1">
    <property type="nucleotide sequence ID" value="XM_056891591.1"/>
</dbReference>
<keyword evidence="2" id="KW-1015">Disulfide bond</keyword>
<dbReference type="EMBL" id="JAQJAE010000001">
    <property type="protein sequence ID" value="KAJ5615419.1"/>
    <property type="molecule type" value="Genomic_DNA"/>
</dbReference>
<keyword evidence="3" id="KW-0732">Signal</keyword>
<evidence type="ECO:0000313" key="4">
    <source>
        <dbReference type="EMBL" id="KAJ5615419.1"/>
    </source>
</evidence>
<dbReference type="InterPro" id="IPR000675">
    <property type="entry name" value="Cutinase/axe"/>
</dbReference>
<feature type="chain" id="PRO_5041931095" description="Cutinase" evidence="3">
    <location>
        <begin position="17"/>
        <end position="211"/>
    </location>
</feature>
<dbReference type="GO" id="GO:0017000">
    <property type="term" value="P:antibiotic biosynthetic process"/>
    <property type="evidence" value="ECO:0007669"/>
    <property type="project" value="UniProtKB-ARBA"/>
</dbReference>
<dbReference type="Gene3D" id="3.40.50.1820">
    <property type="entry name" value="alpha/beta hydrolase"/>
    <property type="match status" value="1"/>
</dbReference>
<accession>A0AAD6H895</accession>
<name>A0AAD6H895_9EURO</name>
<dbReference type="AlphaFoldDB" id="A0AAD6H895"/>